<dbReference type="EMBL" id="JBHSOG010000008">
    <property type="protein sequence ID" value="MFC5768250.1"/>
    <property type="molecule type" value="Genomic_DNA"/>
</dbReference>
<name>A0ABW1AM61_9RHOO</name>
<keyword evidence="4" id="KW-0479">Metal-binding</keyword>
<keyword evidence="12" id="KW-1185">Reference proteome</keyword>
<dbReference type="SUPFAM" id="SSF64438">
    <property type="entry name" value="CNF1/YfiH-like putative cysteine hydrolases"/>
    <property type="match status" value="1"/>
</dbReference>
<sequence>MVNPLPLIRPDWPAPAKVHACVTTRAGGMSPPPYDSLNLGAHVGDGEAEVAGNRARLRAVLPSEPVWLDQVHGIAVAEADTASGVPTADAAVARHAERVCAVLTADCLPVLFCDEAGTVVAAAHAGWRGLAAGVLEATVARMGVPPASVLAWLGPAIGPHAFEVGGEVRAAFLADDPAAAAAFAPGRGRDKWMADLFALARRRLARIGVLRVHGGGLCTHTDAARFYSYRRDGVTGRFASMVWLGR</sequence>
<dbReference type="RefSeq" id="WP_385960951.1">
    <property type="nucleotide sequence ID" value="NZ_JBHSOG010000008.1"/>
</dbReference>
<keyword evidence="6" id="KW-0862">Zinc</keyword>
<gene>
    <name evidence="11" type="primary">pgeF</name>
    <name evidence="11" type="ORF">ACFPTN_02595</name>
</gene>
<comment type="similarity">
    <text evidence="2 10">Belongs to the purine nucleoside phosphorylase YfiH/LACC1 family.</text>
</comment>
<dbReference type="Proteomes" id="UP001595974">
    <property type="component" value="Unassembled WGS sequence"/>
</dbReference>
<dbReference type="InterPro" id="IPR003730">
    <property type="entry name" value="Cu_polyphenol_OxRdtase"/>
</dbReference>
<reference evidence="12" key="1">
    <citation type="journal article" date="2019" name="Int. J. Syst. Evol. Microbiol.">
        <title>The Global Catalogue of Microorganisms (GCM) 10K type strain sequencing project: providing services to taxonomists for standard genome sequencing and annotation.</title>
        <authorList>
            <consortium name="The Broad Institute Genomics Platform"/>
            <consortium name="The Broad Institute Genome Sequencing Center for Infectious Disease"/>
            <person name="Wu L."/>
            <person name="Ma J."/>
        </authorList>
    </citation>
    <scope>NUCLEOTIDE SEQUENCE [LARGE SCALE GENOMIC DNA]</scope>
    <source>
        <strain evidence="12">SHR3</strain>
    </source>
</reference>
<keyword evidence="3" id="KW-0808">Transferase</keyword>
<evidence type="ECO:0000313" key="12">
    <source>
        <dbReference type="Proteomes" id="UP001595974"/>
    </source>
</evidence>
<comment type="catalytic activity">
    <reaction evidence="8">
        <text>adenosine + phosphate = alpha-D-ribose 1-phosphate + adenine</text>
        <dbReference type="Rhea" id="RHEA:27642"/>
        <dbReference type="ChEBI" id="CHEBI:16335"/>
        <dbReference type="ChEBI" id="CHEBI:16708"/>
        <dbReference type="ChEBI" id="CHEBI:43474"/>
        <dbReference type="ChEBI" id="CHEBI:57720"/>
        <dbReference type="EC" id="2.4.2.1"/>
    </reaction>
    <physiologicalReaction direction="left-to-right" evidence="8">
        <dbReference type="Rhea" id="RHEA:27643"/>
    </physiologicalReaction>
</comment>
<evidence type="ECO:0000256" key="6">
    <source>
        <dbReference type="ARBA" id="ARBA00022833"/>
    </source>
</evidence>
<dbReference type="PANTHER" id="PTHR30616">
    <property type="entry name" value="UNCHARACTERIZED PROTEIN YFIH"/>
    <property type="match status" value="1"/>
</dbReference>
<organism evidence="11 12">
    <name type="scientific">Thauera sinica</name>
    <dbReference type="NCBI Taxonomy" id="2665146"/>
    <lineage>
        <taxon>Bacteria</taxon>
        <taxon>Pseudomonadati</taxon>
        <taxon>Pseudomonadota</taxon>
        <taxon>Betaproteobacteria</taxon>
        <taxon>Rhodocyclales</taxon>
        <taxon>Zoogloeaceae</taxon>
        <taxon>Thauera</taxon>
    </lineage>
</organism>
<dbReference type="InterPro" id="IPR011324">
    <property type="entry name" value="Cytotoxic_necrot_fac-like_cat"/>
</dbReference>
<comment type="catalytic activity">
    <reaction evidence="1">
        <text>inosine + phosphate = alpha-D-ribose 1-phosphate + hypoxanthine</text>
        <dbReference type="Rhea" id="RHEA:27646"/>
        <dbReference type="ChEBI" id="CHEBI:17368"/>
        <dbReference type="ChEBI" id="CHEBI:17596"/>
        <dbReference type="ChEBI" id="CHEBI:43474"/>
        <dbReference type="ChEBI" id="CHEBI:57720"/>
        <dbReference type="EC" id="2.4.2.1"/>
    </reaction>
    <physiologicalReaction direction="left-to-right" evidence="1">
        <dbReference type="Rhea" id="RHEA:27647"/>
    </physiologicalReaction>
</comment>
<keyword evidence="5" id="KW-0378">Hydrolase</keyword>
<dbReference type="Pfam" id="PF02578">
    <property type="entry name" value="Cu-oxidase_4"/>
    <property type="match status" value="1"/>
</dbReference>
<comment type="catalytic activity">
    <reaction evidence="7">
        <text>adenosine + H2O + H(+) = inosine + NH4(+)</text>
        <dbReference type="Rhea" id="RHEA:24408"/>
        <dbReference type="ChEBI" id="CHEBI:15377"/>
        <dbReference type="ChEBI" id="CHEBI:15378"/>
        <dbReference type="ChEBI" id="CHEBI:16335"/>
        <dbReference type="ChEBI" id="CHEBI:17596"/>
        <dbReference type="ChEBI" id="CHEBI:28938"/>
        <dbReference type="EC" id="3.5.4.4"/>
    </reaction>
    <physiologicalReaction direction="left-to-right" evidence="7">
        <dbReference type="Rhea" id="RHEA:24409"/>
    </physiologicalReaction>
</comment>
<dbReference type="InterPro" id="IPR038371">
    <property type="entry name" value="Cu_polyphenol_OxRdtase_sf"/>
</dbReference>
<evidence type="ECO:0000256" key="7">
    <source>
        <dbReference type="ARBA" id="ARBA00047989"/>
    </source>
</evidence>
<comment type="catalytic activity">
    <reaction evidence="9">
        <text>S-methyl-5'-thioadenosine + phosphate = 5-(methylsulfanyl)-alpha-D-ribose 1-phosphate + adenine</text>
        <dbReference type="Rhea" id="RHEA:11852"/>
        <dbReference type="ChEBI" id="CHEBI:16708"/>
        <dbReference type="ChEBI" id="CHEBI:17509"/>
        <dbReference type="ChEBI" id="CHEBI:43474"/>
        <dbReference type="ChEBI" id="CHEBI:58533"/>
        <dbReference type="EC" id="2.4.2.28"/>
    </reaction>
    <physiologicalReaction direction="left-to-right" evidence="9">
        <dbReference type="Rhea" id="RHEA:11853"/>
    </physiologicalReaction>
</comment>
<proteinExistence type="inferred from homology"/>
<evidence type="ECO:0000256" key="2">
    <source>
        <dbReference type="ARBA" id="ARBA00007353"/>
    </source>
</evidence>
<evidence type="ECO:0000256" key="9">
    <source>
        <dbReference type="ARBA" id="ARBA00049893"/>
    </source>
</evidence>
<comment type="caution">
    <text evidence="11">The sequence shown here is derived from an EMBL/GenBank/DDBJ whole genome shotgun (WGS) entry which is preliminary data.</text>
</comment>
<dbReference type="NCBIfam" id="TIGR00726">
    <property type="entry name" value="peptidoglycan editing factor PgeF"/>
    <property type="match status" value="1"/>
</dbReference>
<dbReference type="Gene3D" id="3.60.140.10">
    <property type="entry name" value="CNF1/YfiH-like putative cysteine hydrolases"/>
    <property type="match status" value="1"/>
</dbReference>
<dbReference type="PANTHER" id="PTHR30616:SF2">
    <property type="entry name" value="PURINE NUCLEOSIDE PHOSPHORYLASE LACC1"/>
    <property type="match status" value="1"/>
</dbReference>
<protein>
    <recommendedName>
        <fullName evidence="10">Purine nucleoside phosphorylase</fullName>
    </recommendedName>
</protein>
<evidence type="ECO:0000256" key="8">
    <source>
        <dbReference type="ARBA" id="ARBA00048968"/>
    </source>
</evidence>
<evidence type="ECO:0000256" key="5">
    <source>
        <dbReference type="ARBA" id="ARBA00022801"/>
    </source>
</evidence>
<evidence type="ECO:0000256" key="1">
    <source>
        <dbReference type="ARBA" id="ARBA00000553"/>
    </source>
</evidence>
<evidence type="ECO:0000256" key="10">
    <source>
        <dbReference type="RuleBase" id="RU361274"/>
    </source>
</evidence>
<dbReference type="CDD" id="cd16833">
    <property type="entry name" value="YfiH"/>
    <property type="match status" value="1"/>
</dbReference>
<evidence type="ECO:0000313" key="11">
    <source>
        <dbReference type="EMBL" id="MFC5768250.1"/>
    </source>
</evidence>
<accession>A0ABW1AM61</accession>
<evidence type="ECO:0000256" key="4">
    <source>
        <dbReference type="ARBA" id="ARBA00022723"/>
    </source>
</evidence>
<evidence type="ECO:0000256" key="3">
    <source>
        <dbReference type="ARBA" id="ARBA00022679"/>
    </source>
</evidence>